<dbReference type="AlphaFoldDB" id="D2QST5"/>
<evidence type="ECO:0000313" key="1">
    <source>
        <dbReference type="EMBL" id="ADB41867.1"/>
    </source>
</evidence>
<dbReference type="Pfam" id="PF18728">
    <property type="entry name" value="HEPN_AbiV"/>
    <property type="match status" value="1"/>
</dbReference>
<accession>D2QST5</accession>
<dbReference type="InterPro" id="IPR030987">
    <property type="entry name" value="AbiV"/>
</dbReference>
<sequence>MEEKTYSPSILKTLIMNRLNGIDSQNMMVYLEIYQASLSESVKLLGEAELLLENESYERAYFLGFASLEEISKSQMDADVFTGIMTEEEFKKNYTKHNKKISRVEWIKIDGNSLPQFAGDGIEIRNFDFSKKLKSMYVDSDFDLKKLSTPSESVSKSDAENIIKAVKVGLSRIYEVTNENGEQIGTKGFMK</sequence>
<evidence type="ECO:0008006" key="3">
    <source>
        <dbReference type="Google" id="ProtNLM"/>
    </source>
</evidence>
<evidence type="ECO:0000313" key="2">
    <source>
        <dbReference type="Proteomes" id="UP000002028"/>
    </source>
</evidence>
<name>D2QST5_SPILD</name>
<reference evidence="1 2" key="1">
    <citation type="journal article" date="2010" name="Stand. Genomic Sci.">
        <title>Complete genome sequence of Spirosoma linguale type strain (1).</title>
        <authorList>
            <person name="Lail K."/>
            <person name="Sikorski J."/>
            <person name="Saunders E."/>
            <person name="Lapidus A."/>
            <person name="Glavina Del Rio T."/>
            <person name="Copeland A."/>
            <person name="Tice H."/>
            <person name="Cheng J.-F."/>
            <person name="Lucas S."/>
            <person name="Nolan M."/>
            <person name="Bruce D."/>
            <person name="Goodwin L."/>
            <person name="Pitluck S."/>
            <person name="Ivanova N."/>
            <person name="Mavromatis K."/>
            <person name="Ovchinnikova G."/>
            <person name="Pati A."/>
            <person name="Chen A."/>
            <person name="Palaniappan K."/>
            <person name="Land M."/>
            <person name="Hauser L."/>
            <person name="Chang Y.-J."/>
            <person name="Jeffries C.D."/>
            <person name="Chain P."/>
            <person name="Brettin T."/>
            <person name="Detter J.C."/>
            <person name="Schuetze A."/>
            <person name="Rohde M."/>
            <person name="Tindall B.J."/>
            <person name="Goeker M."/>
            <person name="Bristow J."/>
            <person name="Eisen J.A."/>
            <person name="Markowitz V."/>
            <person name="Hugenholtz P."/>
            <person name="Kyrpides N.C."/>
            <person name="Klenk H.-P."/>
            <person name="Chen F."/>
        </authorList>
    </citation>
    <scope>NUCLEOTIDE SEQUENCE [LARGE SCALE GENOMIC DNA]</scope>
    <source>
        <strain evidence="2">ATCC 33905 / DSM 74 / LMG 10896 / Claus 1</strain>
    </source>
</reference>
<dbReference type="KEGG" id="sli:Slin_5904"/>
<organism evidence="1 2">
    <name type="scientific">Spirosoma linguale (strain ATCC 33905 / DSM 74 / LMG 10896 / Claus 1)</name>
    <dbReference type="NCBI Taxonomy" id="504472"/>
    <lineage>
        <taxon>Bacteria</taxon>
        <taxon>Pseudomonadati</taxon>
        <taxon>Bacteroidota</taxon>
        <taxon>Cytophagia</taxon>
        <taxon>Cytophagales</taxon>
        <taxon>Cytophagaceae</taxon>
        <taxon>Spirosoma</taxon>
    </lineage>
</organism>
<dbReference type="RefSeq" id="WP_012930357.1">
    <property type="nucleotide sequence ID" value="NC_013730.1"/>
</dbReference>
<proteinExistence type="predicted"/>
<protein>
    <recommendedName>
        <fullName evidence="3">AbiV family abortive infection protein</fullName>
    </recommendedName>
</protein>
<dbReference type="Proteomes" id="UP000002028">
    <property type="component" value="Chromosome"/>
</dbReference>
<dbReference type="NCBIfam" id="TIGR04498">
    <property type="entry name" value="AbiV_defense"/>
    <property type="match status" value="1"/>
</dbReference>
<dbReference type="HOGENOM" id="CLU_1420668_0_0_10"/>
<dbReference type="EMBL" id="CP001769">
    <property type="protein sequence ID" value="ADB41867.1"/>
    <property type="molecule type" value="Genomic_DNA"/>
</dbReference>
<keyword evidence="2" id="KW-1185">Reference proteome</keyword>
<gene>
    <name evidence="1" type="ordered locus">Slin_5904</name>
</gene>